<dbReference type="Gene3D" id="1.25.40.10">
    <property type="entry name" value="Tetratricopeptide repeat domain"/>
    <property type="match status" value="1"/>
</dbReference>
<feature type="repeat" description="TPR" evidence="3">
    <location>
        <begin position="193"/>
        <end position="226"/>
    </location>
</feature>
<feature type="repeat" description="TPR" evidence="3">
    <location>
        <begin position="115"/>
        <end position="148"/>
    </location>
</feature>
<keyword evidence="5" id="KW-0732">Signal</keyword>
<proteinExistence type="predicted"/>
<accession>A0A2T5FZU4</accession>
<evidence type="ECO:0000256" key="5">
    <source>
        <dbReference type="SAM" id="SignalP"/>
    </source>
</evidence>
<dbReference type="EMBL" id="NWBU01000005">
    <property type="protein sequence ID" value="PTQ12220.1"/>
    <property type="molecule type" value="Genomic_DNA"/>
</dbReference>
<dbReference type="PROSITE" id="PS50293">
    <property type="entry name" value="TPR_REGION"/>
    <property type="match status" value="1"/>
</dbReference>
<dbReference type="RefSeq" id="WP_107967083.1">
    <property type="nucleotide sequence ID" value="NZ_NWBU01000005.1"/>
</dbReference>
<dbReference type="PANTHER" id="PTHR44943">
    <property type="entry name" value="CELLULOSE SYNTHASE OPERON PROTEIN C"/>
    <property type="match status" value="1"/>
</dbReference>
<sequence length="248" mass="27785">MRVAFGLMPLLVISTVAVAENPTVIVQRDDSKATIEQGANTEVEKLEREAIALIRAKRSAEALPILDAAIAAEDKSHADEKRQIFCSRAMIDALVYAAMGAKMKRDTLVLGPTWANVLFLKGFVLVDVGRAEDAKPFFDRAIELSPLNAQYLAELGEWNKSRKEWTQAFELFQRASDAAEFAPDDDMKNFEKRRALRGMGYVLIEQGKLDEAERFYRQCLKLDPSDSIAKAELAYIREQKAKLKTPTS</sequence>
<dbReference type="SMART" id="SM00028">
    <property type="entry name" value="TPR"/>
    <property type="match status" value="4"/>
</dbReference>
<evidence type="ECO:0000256" key="4">
    <source>
        <dbReference type="SAM" id="Coils"/>
    </source>
</evidence>
<evidence type="ECO:0000256" key="3">
    <source>
        <dbReference type="PROSITE-ProRule" id="PRU00339"/>
    </source>
</evidence>
<keyword evidence="4" id="KW-0175">Coiled coil</keyword>
<reference evidence="6 7" key="1">
    <citation type="submission" date="2017-09" db="EMBL/GenBank/DDBJ databases">
        <title>Sphingomonas panjinensis sp.nov., isolated from oil-contaminated soil.</title>
        <authorList>
            <person name="Wang L."/>
            <person name="Chen L."/>
        </authorList>
    </citation>
    <scope>NUCLEOTIDE SEQUENCE [LARGE SCALE GENOMIC DNA]</scope>
    <source>
        <strain evidence="6 7">FW-11</strain>
    </source>
</reference>
<feature type="signal peptide" evidence="5">
    <location>
        <begin position="1"/>
        <end position="19"/>
    </location>
</feature>
<feature type="coiled-coil region" evidence="4">
    <location>
        <begin position="36"/>
        <end position="63"/>
    </location>
</feature>
<evidence type="ECO:0000256" key="2">
    <source>
        <dbReference type="ARBA" id="ARBA00022803"/>
    </source>
</evidence>
<dbReference type="OrthoDB" id="8929480at2"/>
<protein>
    <submittedName>
        <fullName evidence="6">Diguanylate cyclase</fullName>
    </submittedName>
</protein>
<gene>
    <name evidence="6" type="ORF">CLG96_06640</name>
</gene>
<evidence type="ECO:0000313" key="7">
    <source>
        <dbReference type="Proteomes" id="UP000244162"/>
    </source>
</evidence>
<dbReference type="AlphaFoldDB" id="A0A2T5FZU4"/>
<dbReference type="Proteomes" id="UP000244162">
    <property type="component" value="Unassembled WGS sequence"/>
</dbReference>
<dbReference type="PANTHER" id="PTHR44943:SF8">
    <property type="entry name" value="TPR REPEAT-CONTAINING PROTEIN MJ0263"/>
    <property type="match status" value="1"/>
</dbReference>
<name>A0A2T5FZU4_9SPHN</name>
<keyword evidence="7" id="KW-1185">Reference proteome</keyword>
<dbReference type="Pfam" id="PF13181">
    <property type="entry name" value="TPR_8"/>
    <property type="match status" value="1"/>
</dbReference>
<dbReference type="PROSITE" id="PS50005">
    <property type="entry name" value="TPR"/>
    <property type="match status" value="2"/>
</dbReference>
<keyword evidence="2 3" id="KW-0802">TPR repeat</keyword>
<evidence type="ECO:0000256" key="1">
    <source>
        <dbReference type="ARBA" id="ARBA00022737"/>
    </source>
</evidence>
<dbReference type="InterPro" id="IPR019734">
    <property type="entry name" value="TPR_rpt"/>
</dbReference>
<comment type="caution">
    <text evidence="6">The sequence shown here is derived from an EMBL/GenBank/DDBJ whole genome shotgun (WGS) entry which is preliminary data.</text>
</comment>
<evidence type="ECO:0000313" key="6">
    <source>
        <dbReference type="EMBL" id="PTQ12220.1"/>
    </source>
</evidence>
<dbReference type="SUPFAM" id="SSF48452">
    <property type="entry name" value="TPR-like"/>
    <property type="match status" value="1"/>
</dbReference>
<dbReference type="Pfam" id="PF13424">
    <property type="entry name" value="TPR_12"/>
    <property type="match status" value="1"/>
</dbReference>
<dbReference type="InterPro" id="IPR051685">
    <property type="entry name" value="Ycf3/AcsC/BcsC/TPR_MFPF"/>
</dbReference>
<keyword evidence="1" id="KW-0677">Repeat</keyword>
<dbReference type="InterPro" id="IPR011990">
    <property type="entry name" value="TPR-like_helical_dom_sf"/>
</dbReference>
<organism evidence="6 7">
    <name type="scientific">Sphingomonas oleivorans</name>
    <dbReference type="NCBI Taxonomy" id="1735121"/>
    <lineage>
        <taxon>Bacteria</taxon>
        <taxon>Pseudomonadati</taxon>
        <taxon>Pseudomonadota</taxon>
        <taxon>Alphaproteobacteria</taxon>
        <taxon>Sphingomonadales</taxon>
        <taxon>Sphingomonadaceae</taxon>
        <taxon>Sphingomonas</taxon>
    </lineage>
</organism>
<feature type="chain" id="PRO_5015407928" evidence="5">
    <location>
        <begin position="20"/>
        <end position="248"/>
    </location>
</feature>